<evidence type="ECO:0000313" key="2">
    <source>
        <dbReference type="EMBL" id="RAV09064.1"/>
    </source>
</evidence>
<evidence type="ECO:0000313" key="3">
    <source>
        <dbReference type="Proteomes" id="UP000250369"/>
    </source>
</evidence>
<dbReference type="AlphaFoldDB" id="A0A329LME3"/>
<accession>A0A329LME3</accession>
<name>A0A329LME3_9BACL</name>
<gene>
    <name evidence="2" type="ORF">DQG23_40195</name>
</gene>
<comment type="caution">
    <text evidence="2">The sequence shown here is derived from an EMBL/GenBank/DDBJ whole genome shotgun (WGS) entry which is preliminary data.</text>
</comment>
<feature type="region of interest" description="Disordered" evidence="1">
    <location>
        <begin position="41"/>
        <end position="65"/>
    </location>
</feature>
<keyword evidence="3" id="KW-1185">Reference proteome</keyword>
<proteinExistence type="predicted"/>
<dbReference type="Proteomes" id="UP000250369">
    <property type="component" value="Unassembled WGS sequence"/>
</dbReference>
<evidence type="ECO:0000256" key="1">
    <source>
        <dbReference type="SAM" id="MobiDB-lite"/>
    </source>
</evidence>
<organism evidence="2 3">
    <name type="scientific">Paenibacillus contaminans</name>
    <dbReference type="NCBI Taxonomy" id="450362"/>
    <lineage>
        <taxon>Bacteria</taxon>
        <taxon>Bacillati</taxon>
        <taxon>Bacillota</taxon>
        <taxon>Bacilli</taxon>
        <taxon>Bacillales</taxon>
        <taxon>Paenibacillaceae</taxon>
        <taxon>Paenibacillus</taxon>
    </lineage>
</organism>
<protein>
    <submittedName>
        <fullName evidence="2">Uncharacterized protein</fullName>
    </submittedName>
</protein>
<dbReference type="EMBL" id="QMFB01000053">
    <property type="protein sequence ID" value="RAV09064.1"/>
    <property type="molecule type" value="Genomic_DNA"/>
</dbReference>
<sequence length="83" mass="9382">MGWKSEAAAFEIVLFPASTFQITRFQRAVGIPYPVPPKRANVEPSSALNRKPFLGHSNQMRSGSDRNKASYIAQFHYRIKEGK</sequence>
<reference evidence="2 3" key="1">
    <citation type="journal article" date="2009" name="Int. J. Syst. Evol. Microbiol.">
        <title>Paenibacillus contaminans sp. nov., isolated from a contaminated laboratory plate.</title>
        <authorList>
            <person name="Chou J.H."/>
            <person name="Lee J.H."/>
            <person name="Lin M.C."/>
            <person name="Chang P.S."/>
            <person name="Arun A.B."/>
            <person name="Young C.C."/>
            <person name="Chen W.M."/>
        </authorList>
    </citation>
    <scope>NUCLEOTIDE SEQUENCE [LARGE SCALE GENOMIC DNA]</scope>
    <source>
        <strain evidence="2 3">CKOBP-6</strain>
    </source>
</reference>